<protein>
    <recommendedName>
        <fullName evidence="3">Toxin HicA</fullName>
    </recommendedName>
</protein>
<evidence type="ECO:0008006" key="3">
    <source>
        <dbReference type="Google" id="ProtNLM"/>
    </source>
</evidence>
<organism evidence="1 2">
    <name type="scientific">Hafnia alvei</name>
    <dbReference type="NCBI Taxonomy" id="569"/>
    <lineage>
        <taxon>Bacteria</taxon>
        <taxon>Pseudomonadati</taxon>
        <taxon>Pseudomonadota</taxon>
        <taxon>Gammaproteobacteria</taxon>
        <taxon>Enterobacterales</taxon>
        <taxon>Hafniaceae</taxon>
        <taxon>Hafnia</taxon>
    </lineage>
</organism>
<proteinExistence type="predicted"/>
<gene>
    <name evidence="1" type="ORF">BN1044_01595</name>
</gene>
<dbReference type="STRING" id="569.A6V27_06270"/>
<accession>A0A1C6YZ53</accession>
<name>A0A1C6YZ53_HAFAL</name>
<dbReference type="RefSeq" id="WP_072308226.1">
    <property type="nucleotide sequence ID" value="NZ_FMIQ01000027.1"/>
</dbReference>
<dbReference type="EMBL" id="FMIQ01000027">
    <property type="protein sequence ID" value="SCM52124.1"/>
    <property type="molecule type" value="Genomic_DNA"/>
</dbReference>
<dbReference type="Proteomes" id="UP000094844">
    <property type="component" value="Unassembled WGS sequence"/>
</dbReference>
<reference evidence="1 2" key="1">
    <citation type="submission" date="2016-09" db="EMBL/GenBank/DDBJ databases">
        <authorList>
            <person name="Capua I."/>
            <person name="De Benedictis P."/>
            <person name="Joannis T."/>
            <person name="Lombin L.H."/>
            <person name="Cattoli G."/>
        </authorList>
    </citation>
    <scope>NUCLEOTIDE SEQUENCE [LARGE SCALE GENOMIC DNA]</scope>
    <source>
        <strain evidence="1 2">GB001</strain>
    </source>
</reference>
<evidence type="ECO:0000313" key="2">
    <source>
        <dbReference type="Proteomes" id="UP000094844"/>
    </source>
</evidence>
<sequence>MKELGDLAEELRTHLTNLSFNELVKVCILLFGPPRQNGGSHKVFRMPWQGDPRINIQAGKNGKAKSYQIRQVIAAIEKLEQAYRDNS</sequence>
<dbReference type="AlphaFoldDB" id="A0A1C6YZ53"/>
<dbReference type="OrthoDB" id="308644at2"/>
<evidence type="ECO:0000313" key="1">
    <source>
        <dbReference type="EMBL" id="SCM52124.1"/>
    </source>
</evidence>